<feature type="domain" description="GFO/IDH/MocA-like oxidoreductase" evidence="5">
    <location>
        <begin position="132"/>
        <end position="240"/>
    </location>
</feature>
<dbReference type="InterPro" id="IPR036291">
    <property type="entry name" value="NAD(P)-bd_dom_sf"/>
</dbReference>
<dbReference type="InterPro" id="IPR055170">
    <property type="entry name" value="GFO_IDH_MocA-like_dom"/>
</dbReference>
<keyword evidence="1" id="KW-0808">Transferase</keyword>
<organism evidence="6">
    <name type="scientific">Desulfofervidus auxilii</name>
    <dbReference type="NCBI Taxonomy" id="1621989"/>
    <lineage>
        <taxon>Bacteria</taxon>
        <taxon>Pseudomonadati</taxon>
        <taxon>Thermodesulfobacteriota</taxon>
        <taxon>Candidatus Desulfofervidia</taxon>
        <taxon>Candidatus Desulfofervidales</taxon>
        <taxon>Candidatus Desulfofervidaceae</taxon>
        <taxon>Candidatus Desulfofervidus</taxon>
    </lineage>
</organism>
<dbReference type="InterPro" id="IPR011004">
    <property type="entry name" value="Trimer_LpxA-like_sf"/>
</dbReference>
<dbReference type="PANTHER" id="PTHR43377:SF6">
    <property type="entry name" value="GFO_IDH_MOCA-LIKE OXIDOREDUCTASE N-TERMINAL DOMAIN-CONTAINING PROTEIN"/>
    <property type="match status" value="1"/>
</dbReference>
<dbReference type="AlphaFoldDB" id="A0A7C0Y5Y4"/>
<dbReference type="Gene3D" id="3.40.50.720">
    <property type="entry name" value="NAD(P)-binding Rossmann-like Domain"/>
    <property type="match status" value="1"/>
</dbReference>
<evidence type="ECO:0000313" key="6">
    <source>
        <dbReference type="EMBL" id="HDD44648.1"/>
    </source>
</evidence>
<dbReference type="Gene3D" id="2.160.10.10">
    <property type="entry name" value="Hexapeptide repeat proteins"/>
    <property type="match status" value="1"/>
</dbReference>
<keyword evidence="3" id="KW-0012">Acyltransferase</keyword>
<dbReference type="CDD" id="cd03358">
    <property type="entry name" value="LbH_WxcM_N_like"/>
    <property type="match status" value="1"/>
</dbReference>
<keyword evidence="2" id="KW-0677">Repeat</keyword>
<dbReference type="Pfam" id="PF22725">
    <property type="entry name" value="GFO_IDH_MocA_C3"/>
    <property type="match status" value="1"/>
</dbReference>
<dbReference type="Pfam" id="PF00132">
    <property type="entry name" value="Hexapep"/>
    <property type="match status" value="2"/>
</dbReference>
<evidence type="ECO:0000259" key="4">
    <source>
        <dbReference type="Pfam" id="PF01408"/>
    </source>
</evidence>
<proteinExistence type="predicted"/>
<dbReference type="InterPro" id="IPR051450">
    <property type="entry name" value="Gfo/Idh/MocA_Oxidoreductases"/>
</dbReference>
<reference evidence="6" key="1">
    <citation type="journal article" date="2020" name="mSystems">
        <title>Genome- and Community-Level Interaction Insights into Carbon Utilization and Element Cycling Functions of Hydrothermarchaeota in Hydrothermal Sediment.</title>
        <authorList>
            <person name="Zhou Z."/>
            <person name="Liu Y."/>
            <person name="Xu W."/>
            <person name="Pan J."/>
            <person name="Luo Z.H."/>
            <person name="Li M."/>
        </authorList>
    </citation>
    <scope>NUCLEOTIDE SEQUENCE [LARGE SCALE GENOMIC DNA]</scope>
    <source>
        <strain evidence="6">HyVt-233</strain>
    </source>
</reference>
<evidence type="ECO:0000256" key="2">
    <source>
        <dbReference type="ARBA" id="ARBA00022737"/>
    </source>
</evidence>
<gene>
    <name evidence="6" type="ORF">ENG63_07305</name>
</gene>
<evidence type="ECO:0000256" key="3">
    <source>
        <dbReference type="ARBA" id="ARBA00023315"/>
    </source>
</evidence>
<dbReference type="SUPFAM" id="SSF51161">
    <property type="entry name" value="Trimeric LpxA-like enzymes"/>
    <property type="match status" value="1"/>
</dbReference>
<dbReference type="SUPFAM" id="SSF51735">
    <property type="entry name" value="NAD(P)-binding Rossmann-fold domains"/>
    <property type="match status" value="1"/>
</dbReference>
<evidence type="ECO:0000259" key="5">
    <source>
        <dbReference type="Pfam" id="PF22725"/>
    </source>
</evidence>
<protein>
    <submittedName>
        <fullName evidence="6">Oxidoreductase</fullName>
    </submittedName>
</protein>
<sequence>MESVNKFIALIGAGYWGKNLLRNLYELNVLHTICEVNKEIIAERKKQFPEVYYTTSYEEVLINENIKAVVIATPAATHYEKAKQALLANKDVFVEKPLALKVEEGEDLVKLAKGKNRILMVGHLLQYHPAVLKLKQLIKNGELGKIQYIYSNRLNIGKLRTEENILWSFAPHDISIILMLLEEEPVKVSAFGLDILNKGIYDTTVTTLEFKSGIKGHIFVSWLHPFKEQKLVVVGSKKMAVFDDVSKEKLFIYPHQIEWKDGKIPIAQKADYYTVEVKQKEPLKEEMKHFIKCVLERKTPRTDGEEGLRVLKILNLYERSLKEQKPIEVAKITEDKKSYFIHPSSYIDEEVEIGEGTKIWHFCHILKDTKIGKNCVIGQNVMIGPEVTIGNRCKIQNNVSVYKGVTLEDEVFCGPSCVFTNVITPRAFIERKQEFKPTLVKKGATIGANATIICGITIGKYAFIGAGAVVTSDVPDYALYLGVPATHSGWVCKCGVVLVYKTSIKGDILEHQQNKITISCPNCKSVYILENKTFYSLEEKI</sequence>
<feature type="domain" description="Gfo/Idh/MocA-like oxidoreductase N-terminal" evidence="4">
    <location>
        <begin position="8"/>
        <end position="123"/>
    </location>
</feature>
<dbReference type="GO" id="GO:0000166">
    <property type="term" value="F:nucleotide binding"/>
    <property type="evidence" value="ECO:0007669"/>
    <property type="project" value="InterPro"/>
</dbReference>
<accession>A0A7C0Y5Y4</accession>
<dbReference type="EMBL" id="DRBS01000270">
    <property type="protein sequence ID" value="HDD44648.1"/>
    <property type="molecule type" value="Genomic_DNA"/>
</dbReference>
<name>A0A7C0Y5Y4_DESA2</name>
<dbReference type="GO" id="GO:0016746">
    <property type="term" value="F:acyltransferase activity"/>
    <property type="evidence" value="ECO:0007669"/>
    <property type="project" value="UniProtKB-KW"/>
</dbReference>
<evidence type="ECO:0000256" key="1">
    <source>
        <dbReference type="ARBA" id="ARBA00022679"/>
    </source>
</evidence>
<dbReference type="Gene3D" id="3.30.360.10">
    <property type="entry name" value="Dihydrodipicolinate Reductase, domain 2"/>
    <property type="match status" value="1"/>
</dbReference>
<dbReference type="PROSITE" id="PS00101">
    <property type="entry name" value="HEXAPEP_TRANSFERASES"/>
    <property type="match status" value="1"/>
</dbReference>
<dbReference type="SUPFAM" id="SSF55347">
    <property type="entry name" value="Glyceraldehyde-3-phosphate dehydrogenase-like, C-terminal domain"/>
    <property type="match status" value="1"/>
</dbReference>
<dbReference type="PANTHER" id="PTHR43377">
    <property type="entry name" value="BILIVERDIN REDUCTASE A"/>
    <property type="match status" value="1"/>
</dbReference>
<dbReference type="Proteomes" id="UP000886289">
    <property type="component" value="Unassembled WGS sequence"/>
</dbReference>
<dbReference type="InterPro" id="IPR000683">
    <property type="entry name" value="Gfo/Idh/MocA-like_OxRdtase_N"/>
</dbReference>
<dbReference type="InterPro" id="IPR018357">
    <property type="entry name" value="Hexapep_transf_CS"/>
</dbReference>
<dbReference type="InterPro" id="IPR001451">
    <property type="entry name" value="Hexapep"/>
</dbReference>
<dbReference type="Pfam" id="PF01408">
    <property type="entry name" value="GFO_IDH_MocA"/>
    <property type="match status" value="1"/>
</dbReference>
<comment type="caution">
    <text evidence="6">The sequence shown here is derived from an EMBL/GenBank/DDBJ whole genome shotgun (WGS) entry which is preliminary data.</text>
</comment>